<reference evidence="1 2" key="1">
    <citation type="submission" date="2020-08" db="EMBL/GenBank/DDBJ databases">
        <title>Sequencing the genomes of 1000 actinobacteria strains.</title>
        <authorList>
            <person name="Klenk H.-P."/>
        </authorList>
    </citation>
    <scope>NUCLEOTIDE SEQUENCE [LARGE SCALE GENOMIC DNA]</scope>
    <source>
        <strain evidence="1 2">DSM 45809</strain>
    </source>
</reference>
<comment type="caution">
    <text evidence="1">The sequence shown here is derived from an EMBL/GenBank/DDBJ whole genome shotgun (WGS) entry which is preliminary data.</text>
</comment>
<evidence type="ECO:0000313" key="1">
    <source>
        <dbReference type="EMBL" id="MBB4743305.1"/>
    </source>
</evidence>
<protein>
    <recommendedName>
        <fullName evidence="3">Cache domain-containing protein</fullName>
    </recommendedName>
</protein>
<accession>A0A7W7H3I1</accession>
<evidence type="ECO:0000313" key="2">
    <source>
        <dbReference type="Proteomes" id="UP000546162"/>
    </source>
</evidence>
<dbReference type="CDD" id="cd12913">
    <property type="entry name" value="PDC1_MCP_like"/>
    <property type="match status" value="1"/>
</dbReference>
<gene>
    <name evidence="1" type="ORF">BJY16_006764</name>
</gene>
<evidence type="ECO:0008006" key="3">
    <source>
        <dbReference type="Google" id="ProtNLM"/>
    </source>
</evidence>
<proteinExistence type="predicted"/>
<dbReference type="AlphaFoldDB" id="A0A7W7H3I1"/>
<dbReference type="RefSeq" id="WP_185043594.1">
    <property type="nucleotide sequence ID" value="NZ_BAABFG010000005.1"/>
</dbReference>
<keyword evidence="2" id="KW-1185">Reference proteome</keyword>
<organism evidence="1 2">
    <name type="scientific">Actinoplanes octamycinicus</name>
    <dbReference type="NCBI Taxonomy" id="135948"/>
    <lineage>
        <taxon>Bacteria</taxon>
        <taxon>Bacillati</taxon>
        <taxon>Actinomycetota</taxon>
        <taxon>Actinomycetes</taxon>
        <taxon>Micromonosporales</taxon>
        <taxon>Micromonosporaceae</taxon>
        <taxon>Actinoplanes</taxon>
    </lineage>
</organism>
<dbReference type="Proteomes" id="UP000546162">
    <property type="component" value="Unassembled WGS sequence"/>
</dbReference>
<dbReference type="EMBL" id="JACHNB010000001">
    <property type="protein sequence ID" value="MBB4743305.1"/>
    <property type="molecule type" value="Genomic_DNA"/>
</dbReference>
<dbReference type="Gene3D" id="3.30.450.20">
    <property type="entry name" value="PAS domain"/>
    <property type="match status" value="1"/>
</dbReference>
<sequence length="251" mass="26551">MGQTTTRSTAMTGPALADHVAALAEQVFATADRLRQGAEEIFAVAGRAGRPVTSADLTPLRPRVIAALGGLITGAGVITGPLTDDLPGLEWWMGSGPEQRSRLVLDVDPDSDTFVDLSRLPWFAVPRETGRRHVTGPYVDYVCAEEYTLTFTVPVRDGAAVTGIAGADVTVGDLERALRPAMRPAGSTVALVNTHGRVIAGSTAQHITGSLIRDPQIRAALDERTTRTLPGGVRIDPCTALPLAVITWRRG</sequence>
<name>A0A7W7H3I1_9ACTN</name>